<keyword evidence="1" id="KW-0812">Transmembrane</keyword>
<dbReference type="Gene3D" id="2.60.40.1120">
    <property type="entry name" value="Carboxypeptidase-like, regulatory domain"/>
    <property type="match status" value="1"/>
</dbReference>
<dbReference type="SUPFAM" id="SSF49464">
    <property type="entry name" value="Carboxypeptidase regulatory domain-like"/>
    <property type="match status" value="1"/>
</dbReference>
<sequence>MNINNFKANTNIITSLLCRIEARFFNKRLDIRFWVSLVVFLMLSFGTITRLFAQEITTSISGKVYDAITNNPLPSVTVILKNTNPSVVTVTDTYGRFHLEKIKLGRQTLSFSITGYDTYVIEELLVGSGQVVDLKVGMQPSNNQLDEVVVRVSKFTPLNSMATLSSRPFTVEETQRYAGGMDDPARLAASFAGVANPSISDNGISVRGNNPDGLLWRIEGVEVPNPNHFANLSIAGGGMLSAISSQMMGNSDFFTGAFPAEYGNAVSGVFDIKLLEGNRYKCQSAFKAGVLGVEAMTQGPLRKNADGTYIINYRNSTMALLAPLLPSDAGILKYQDLSFKTDFPTKKLGQFTIWGIGVLDGVKNNAIDSAEWESDSQRTNSKTAMYMYALALSHKTMLPGNAFLKTIASVTGSGLDFSEDWLDYMMQAHPQSKARNNTSTITLQSEITTNFHKQHANKTGIRYSQNYFSLDVGQSLASGEPPIPITNQTGNTGFMQVFSQSKFNLTPRLVLNAGVNMQYLLLNNALSVEPRLGVKYHINDKQNLGFAYGLHSRMEQLSVYFASVQGSYPNTSLDFAKSAHYVFSYQVKIADNLRLNIEPYYQYLSSVPVSSKGYISTLNNSNNLFFNQALVSEGKGRNIGVDFTLEKHLSKGYYGMFTASLFDSNYTGADGIKRNTLYNRNFVFNILGGKEWRLRENNIFSANIRLNYLGGDRIEPIDREASLQRKEVVYRETEENIAFSKKRRDLPLLSLTLSYRLNRSKYSSLWSLQILNATGTEEYVMDFYNLKTKTVDTKYDRLLIPNISYKIEF</sequence>
<dbReference type="SUPFAM" id="SSF56935">
    <property type="entry name" value="Porins"/>
    <property type="match status" value="1"/>
</dbReference>
<gene>
    <name evidence="2" type="ORF">FAZ19_06415</name>
</gene>
<comment type="caution">
    <text evidence="2">The sequence shown here is derived from an EMBL/GenBank/DDBJ whole genome shotgun (WGS) entry which is preliminary data.</text>
</comment>
<proteinExistence type="predicted"/>
<keyword evidence="1" id="KW-1133">Transmembrane helix</keyword>
<dbReference type="OrthoDB" id="9804995at2"/>
<keyword evidence="3" id="KW-1185">Reference proteome</keyword>
<dbReference type="InterPro" id="IPR008969">
    <property type="entry name" value="CarboxyPept-like_regulatory"/>
</dbReference>
<dbReference type="Gene3D" id="2.170.130.10">
    <property type="entry name" value="TonB-dependent receptor, plug domain"/>
    <property type="match status" value="1"/>
</dbReference>
<dbReference type="EMBL" id="SUKA01000002">
    <property type="protein sequence ID" value="TJY66553.1"/>
    <property type="molecule type" value="Genomic_DNA"/>
</dbReference>
<name>A0A4U0H4D5_9SPHI</name>
<evidence type="ECO:0000256" key="1">
    <source>
        <dbReference type="SAM" id="Phobius"/>
    </source>
</evidence>
<dbReference type="AlphaFoldDB" id="A0A4U0H4D5"/>
<dbReference type="RefSeq" id="WP_136819902.1">
    <property type="nucleotide sequence ID" value="NZ_BMJX01000002.1"/>
</dbReference>
<feature type="transmembrane region" description="Helical" evidence="1">
    <location>
        <begin position="33"/>
        <end position="53"/>
    </location>
</feature>
<evidence type="ECO:0000313" key="3">
    <source>
        <dbReference type="Proteomes" id="UP000309872"/>
    </source>
</evidence>
<dbReference type="Proteomes" id="UP000309872">
    <property type="component" value="Unassembled WGS sequence"/>
</dbReference>
<keyword evidence="1" id="KW-0472">Membrane</keyword>
<dbReference type="InterPro" id="IPR037066">
    <property type="entry name" value="Plug_dom_sf"/>
</dbReference>
<reference evidence="2 3" key="1">
    <citation type="submission" date="2019-04" db="EMBL/GenBank/DDBJ databases">
        <title>Sphingobacterium olei sp. nov., isolated from oil-contaminated soil.</title>
        <authorList>
            <person name="Liu B."/>
        </authorList>
    </citation>
    <scope>NUCLEOTIDE SEQUENCE [LARGE SCALE GENOMIC DNA]</scope>
    <source>
        <strain evidence="2 3">Y3L14</strain>
    </source>
</reference>
<dbReference type="Pfam" id="PF13715">
    <property type="entry name" value="CarbopepD_reg_2"/>
    <property type="match status" value="1"/>
</dbReference>
<evidence type="ECO:0000313" key="2">
    <source>
        <dbReference type="EMBL" id="TJY66553.1"/>
    </source>
</evidence>
<accession>A0A4U0H4D5</accession>
<organism evidence="2 3">
    <name type="scientific">Sphingobacterium alkalisoli</name>
    <dbReference type="NCBI Taxonomy" id="1874115"/>
    <lineage>
        <taxon>Bacteria</taxon>
        <taxon>Pseudomonadati</taxon>
        <taxon>Bacteroidota</taxon>
        <taxon>Sphingobacteriia</taxon>
        <taxon>Sphingobacteriales</taxon>
        <taxon>Sphingobacteriaceae</taxon>
        <taxon>Sphingobacterium</taxon>
    </lineage>
</organism>
<protein>
    <submittedName>
        <fullName evidence="2">TonB-dependent receptor</fullName>
    </submittedName>
</protein>
<keyword evidence="2" id="KW-0675">Receptor</keyword>